<comment type="caution">
    <text evidence="4">The sequence shown here is derived from an EMBL/GenBank/DDBJ whole genome shotgun (WGS) entry which is preliminary data.</text>
</comment>
<dbReference type="InterPro" id="IPR043502">
    <property type="entry name" value="DNA/RNA_pol_sf"/>
</dbReference>
<dbReference type="Gene3D" id="3.30.420.10">
    <property type="entry name" value="Ribonuclease H-like superfamily/Ribonuclease H"/>
    <property type="match status" value="1"/>
</dbReference>
<feature type="compositionally biased region" description="Basic and acidic residues" evidence="1">
    <location>
        <begin position="320"/>
        <end position="337"/>
    </location>
</feature>
<dbReference type="InterPro" id="IPR050951">
    <property type="entry name" value="Retrovirus_Pol_polyprotein"/>
</dbReference>
<dbReference type="Gene3D" id="3.10.10.10">
    <property type="entry name" value="HIV Type 1 Reverse Transcriptase, subunit A, domain 1"/>
    <property type="match status" value="1"/>
</dbReference>
<dbReference type="PROSITE" id="PS50994">
    <property type="entry name" value="INTEGRASE"/>
    <property type="match status" value="1"/>
</dbReference>
<accession>A0ABN9TAP2</accession>
<dbReference type="PANTHER" id="PTHR37984:SF5">
    <property type="entry name" value="PROTEIN NYNRIN-LIKE"/>
    <property type="match status" value="1"/>
</dbReference>
<dbReference type="InterPro" id="IPR041588">
    <property type="entry name" value="Integrase_H2C2"/>
</dbReference>
<sequence length="2366" mass="262040">MGKYRPRQKRAGRQVRARVANSEANIENNISETTQNVTQQVGAAPGNSRGQIDSLPRHDEHTDIGTEGARATLAARREQDRQGAAAAAAAQEVVPSGYEEGQLVAHGSAWASGAWVEPRGQLRPVRGARGAGSHGQLPALVCVECSEYIGAELYTNCNRCGEPVHAACGHRGQDPYGPTQELYCSECLQRLEELLWAERVQGEVASQRRSGMASQALSTTAGVVASSAFVVGAAVGATAATAVRAAGAVSRGIVAGVELARPRQEETAEIPAGTEHAALPPMPEEGSREEQARVLLAARVPQGLRMRSAMRRGVATACRRGHEGPLDSRRKEGGRARSRLDVVDVPRAQCGGRRCFHRGLDTKLIVVGLARKHVEVRTSGSTTSRGFVQRALHEEGIRVLRESETAVGFQVEAVEVHRRLEEVHRRLEDSESVVDRTMALVAEECSGSAGRTNIRVKAEVEWPKYDATDIYYDVEGYPAQEKLEMLRGGLSGVPLLDFKTFVDDNELRNATLERGTDSAREDLWQEVEAYLKRSFHRPLLERQRRARAEYNACSMRNGEIREYMAFQTDNKRCLKNLERSGLAKAREEVKVDFIEKLTEECATHLMLTPYTDARTGNVGLVRDLEAAMEMARSFFAVQDTKRVVFAAEEIEVNREARFGGRLGQPSHGFRSNPQGAGFNTDRLIGDILISRLRRPAQQLVEERYAFDELEDEAALPTEEIPFPADDAPSGPPEAQLAVSPPLRRFADIANIRPRPRPEPGRNHKLWISFGGVRVKGCKDTGAAATTIPESLVMRIIRQHADTDPGSKDYPIGELMEYRPPIRLIGFASAEPVDIKYGCVLYTTFHDYRGSSKTVPIEYRVVPDERDGGGYPLLGARTVGPEGLHIDTTLEHHVVRKLGLTCARAELGRPCGREEVAEEQRGVQHVFRATEDVYVPAGEERVAKDAPLHIEPGAPVARLAPCLSASALAQREHDFRSAFRAADPTVIEHLVRLSAVLETAANGGLSFKLSKCQLLQPELRLLGTITGREGQKPDPAKVQGIMDFPPPTTKGQLGEFFGSVNWLRPFLSTAFSRESAGLRRYLKKEVDDNYGALDEEGMASFRMIQKLVAEFIALCVPDYAAAADWERTGRCFEIVLDASLLGGGAALFQLDAELGKPRPLAMCSRSFTTAQQECGEKVIRWWGIILQSGVIVCFLAGKVNPSDGLSRNPRDRDALLARRAWLLKNPSELAADFKQTEFEDTLTLQQLADARWSLFRSPWELEEVEAGEVFVATGGGGFRNILKVLAVPSWEAVEPGTFAKEVERLLVAARSEEADLFAPLVVEADAPMVDEEGLGFWFRQPRGPDSASSRKELRRSLFTAVLELLRQMRRRPPHVVVALGQGAVVAAFACHPAVRELVYRHRFVQPFESEAMESAAKGVAQWFFVHAAAVLRAGLMSRLFDLVPEMTPLPDVWSEHQVQRGASSRSDARCLAARFPNGAVLECGGGRRDFAALKVRGLGRLAGPLRPYVVTAQELDPVCSKMLWYLSWETEKVVKPSVDLRAHGLTQEDAARLRREAARFCIGEDGALLRRLTPELPGDPAAVPVLPAGALIPEVERDPHRDRAVKTTWRNWAMLAAHAGEYGGHAKLEEALVKLRATAWWSSMSNDLARFIERCPTCASDRRPGRLALTRSEHPRTPFDTVQIDLQGPWCPGSKEGWRYVFTLICVFTRYPTLRSQNTKSKTDTARTFSSIIWELGTFPRVVQSDRGREFVNDLMQEVLVLLRMRPYTTPAYTPRINGIVERSHQQMATTLRLLVHELAKSSPQLWGEFLACLQYHLRHHRVADSQDEWLRSMVVGWKAITSRFKAYLDDYEVKAAMARDRKARWQVFRAGDMVMLERPPRVGDPSKGLLEAMEGPYRIIRMIGEHRAVLAELDSETLVPRAPAGEHGIATSRLTLVPAAVCRPLRLDEDSPSAEAPLLREDARRRWSKATPGVLLLAEGSDGAFLGEVRVSYPRRLLVSLARFGMRADGTWARLYLRADGVETFDPTLTEVRADVPYVDLRAEARLSDSRLDARSRRAAEALHLTFRPHAAPAAEEPPARPEDIAAASPTLEDTFPEVPNVFIDGSRRSVVPKAMDADELRRIKTDEIVFDTAARSTARYAEIIAFEAWQLARANPHISDEDRAALVWVCVEWREALWIEGASFTRVSGAAYDVDVAGAAPISQQPYRKSPAEAAKCEAHISKNLAMGLLTRHVGAWSTPAFVVPQASKPNGRLVCDYRRVNAVTRRMYYPIPRVDDTLRRCAGRRWLSSLDAVSGFNHLPLTPRAREILAICTFSGLYAWESLPFGPCDGPQAFQAVMRRVFDGYAADWLAIYIDDLCIASGAA</sequence>
<dbReference type="InterPro" id="IPR001584">
    <property type="entry name" value="Integrase_cat-core"/>
</dbReference>
<dbReference type="Gene3D" id="3.30.70.270">
    <property type="match status" value="2"/>
</dbReference>
<dbReference type="EMBL" id="CAUYUJ010014475">
    <property type="protein sequence ID" value="CAK0841686.1"/>
    <property type="molecule type" value="Genomic_DNA"/>
</dbReference>
<evidence type="ECO:0000256" key="1">
    <source>
        <dbReference type="SAM" id="MobiDB-lite"/>
    </source>
</evidence>
<name>A0ABN9TAP2_9DINO</name>
<evidence type="ECO:0000259" key="3">
    <source>
        <dbReference type="PROSITE" id="PS50994"/>
    </source>
</evidence>
<dbReference type="InterPro" id="IPR043128">
    <property type="entry name" value="Rev_trsase/Diguanyl_cyclase"/>
</dbReference>
<dbReference type="InterPro" id="IPR012337">
    <property type="entry name" value="RNaseH-like_sf"/>
</dbReference>
<dbReference type="PANTHER" id="PTHR37984">
    <property type="entry name" value="PROTEIN CBG26694"/>
    <property type="match status" value="1"/>
</dbReference>
<feature type="compositionally biased region" description="Basic residues" evidence="1">
    <location>
        <begin position="1"/>
        <end position="16"/>
    </location>
</feature>
<proteinExistence type="predicted"/>
<dbReference type="InterPro" id="IPR036397">
    <property type="entry name" value="RNaseH_sf"/>
</dbReference>
<evidence type="ECO:0000313" key="5">
    <source>
        <dbReference type="Proteomes" id="UP001189429"/>
    </source>
</evidence>
<dbReference type="Pfam" id="PF00665">
    <property type="entry name" value="rve"/>
    <property type="match status" value="1"/>
</dbReference>
<feature type="region of interest" description="Disordered" evidence="1">
    <location>
        <begin position="315"/>
        <end position="337"/>
    </location>
</feature>
<evidence type="ECO:0000259" key="2">
    <source>
        <dbReference type="PROSITE" id="PS50878"/>
    </source>
</evidence>
<dbReference type="SUPFAM" id="SSF56672">
    <property type="entry name" value="DNA/RNA polymerases"/>
    <property type="match status" value="2"/>
</dbReference>
<dbReference type="Pfam" id="PF00078">
    <property type="entry name" value="RVT_1"/>
    <property type="match status" value="1"/>
</dbReference>
<dbReference type="Pfam" id="PF17921">
    <property type="entry name" value="Integrase_H2C2"/>
    <property type="match status" value="1"/>
</dbReference>
<feature type="region of interest" description="Disordered" evidence="1">
    <location>
        <begin position="1"/>
        <end position="63"/>
    </location>
</feature>
<reference evidence="4" key="1">
    <citation type="submission" date="2023-10" db="EMBL/GenBank/DDBJ databases">
        <authorList>
            <person name="Chen Y."/>
            <person name="Shah S."/>
            <person name="Dougan E. K."/>
            <person name="Thang M."/>
            <person name="Chan C."/>
        </authorList>
    </citation>
    <scope>NUCLEOTIDE SEQUENCE [LARGE SCALE GENOMIC DNA]</scope>
</reference>
<dbReference type="CDD" id="cd15489">
    <property type="entry name" value="PHD_SF"/>
    <property type="match status" value="1"/>
</dbReference>
<dbReference type="Proteomes" id="UP001189429">
    <property type="component" value="Unassembled WGS sequence"/>
</dbReference>
<feature type="domain" description="Reverse transcriptase" evidence="2">
    <location>
        <begin position="2226"/>
        <end position="2366"/>
    </location>
</feature>
<feature type="domain" description="Integrase catalytic" evidence="3">
    <location>
        <begin position="1673"/>
        <end position="1792"/>
    </location>
</feature>
<protein>
    <recommendedName>
        <fullName evidence="6">Integrase catalytic domain-containing protein</fullName>
    </recommendedName>
</protein>
<organism evidence="4 5">
    <name type="scientific">Prorocentrum cordatum</name>
    <dbReference type="NCBI Taxonomy" id="2364126"/>
    <lineage>
        <taxon>Eukaryota</taxon>
        <taxon>Sar</taxon>
        <taxon>Alveolata</taxon>
        <taxon>Dinophyceae</taxon>
        <taxon>Prorocentrales</taxon>
        <taxon>Prorocentraceae</taxon>
        <taxon>Prorocentrum</taxon>
    </lineage>
</organism>
<gene>
    <name evidence="4" type="ORF">PCOR1329_LOCUS36831</name>
</gene>
<dbReference type="Gene3D" id="1.10.340.70">
    <property type="match status" value="1"/>
</dbReference>
<dbReference type="PROSITE" id="PS50878">
    <property type="entry name" value="RT_POL"/>
    <property type="match status" value="1"/>
</dbReference>
<keyword evidence="5" id="KW-1185">Reference proteome</keyword>
<feature type="compositionally biased region" description="Low complexity" evidence="1">
    <location>
        <begin position="20"/>
        <end position="34"/>
    </location>
</feature>
<dbReference type="InterPro" id="IPR000477">
    <property type="entry name" value="RT_dom"/>
</dbReference>
<dbReference type="SUPFAM" id="SSF53098">
    <property type="entry name" value="Ribonuclease H-like"/>
    <property type="match status" value="1"/>
</dbReference>
<dbReference type="CDD" id="cd01647">
    <property type="entry name" value="RT_LTR"/>
    <property type="match status" value="1"/>
</dbReference>
<evidence type="ECO:0008006" key="6">
    <source>
        <dbReference type="Google" id="ProtNLM"/>
    </source>
</evidence>
<evidence type="ECO:0000313" key="4">
    <source>
        <dbReference type="EMBL" id="CAK0841686.1"/>
    </source>
</evidence>